<dbReference type="SUPFAM" id="SSF49899">
    <property type="entry name" value="Concanavalin A-like lectins/glucanases"/>
    <property type="match status" value="1"/>
</dbReference>
<proteinExistence type="inferred from homology"/>
<dbReference type="Pfam" id="PF00251">
    <property type="entry name" value="Glyco_hydro_32N"/>
    <property type="match status" value="1"/>
</dbReference>
<dbReference type="InterPro" id="IPR001362">
    <property type="entry name" value="Glyco_hydro_32"/>
</dbReference>
<dbReference type="Gene3D" id="2.60.120.560">
    <property type="entry name" value="Exo-inulinase, domain 1"/>
    <property type="match status" value="1"/>
</dbReference>
<keyword evidence="2 4" id="KW-0378">Hydrolase</keyword>
<dbReference type="PANTHER" id="PTHR42800">
    <property type="entry name" value="EXOINULINASE INUD (AFU_ORTHOLOGUE AFUA_5G00480)"/>
    <property type="match status" value="1"/>
</dbReference>
<dbReference type="GO" id="GO:0005987">
    <property type="term" value="P:sucrose catabolic process"/>
    <property type="evidence" value="ECO:0007669"/>
    <property type="project" value="TreeGrafter"/>
</dbReference>
<feature type="chain" id="PRO_5031497659" evidence="5">
    <location>
        <begin position="26"/>
        <end position="507"/>
    </location>
</feature>
<dbReference type="SMART" id="SM00640">
    <property type="entry name" value="Glyco_32"/>
    <property type="match status" value="1"/>
</dbReference>
<evidence type="ECO:0000256" key="1">
    <source>
        <dbReference type="ARBA" id="ARBA00009902"/>
    </source>
</evidence>
<keyword evidence="9" id="KW-1185">Reference proteome</keyword>
<reference evidence="8" key="1">
    <citation type="submission" date="2020-08" db="EMBL/GenBank/DDBJ databases">
        <title>Genomic Encyclopedia of Type Strains, Phase IV (KMG-V): Genome sequencing to study the core and pangenomes of soil and plant-associated prokaryotes.</title>
        <authorList>
            <person name="Whitman W."/>
        </authorList>
    </citation>
    <scope>NUCLEOTIDE SEQUENCE [LARGE SCALE GENOMIC DNA]</scope>
    <source>
        <strain evidence="8">M8UP27</strain>
    </source>
</reference>
<accession>A0A7W8IFT8</accession>
<protein>
    <submittedName>
        <fullName evidence="8">Sucrose-6-phosphate hydrolase SacC (GH32 family)</fullName>
    </submittedName>
</protein>
<name>A0A7W8IFT8_9BACT</name>
<evidence type="ECO:0000256" key="4">
    <source>
        <dbReference type="RuleBase" id="RU362110"/>
    </source>
</evidence>
<dbReference type="AlphaFoldDB" id="A0A7W8IFT8"/>
<dbReference type="SUPFAM" id="SSF75005">
    <property type="entry name" value="Arabinanase/levansucrase/invertase"/>
    <property type="match status" value="1"/>
</dbReference>
<feature type="signal peptide" evidence="5">
    <location>
        <begin position="1"/>
        <end position="25"/>
    </location>
</feature>
<evidence type="ECO:0000259" key="7">
    <source>
        <dbReference type="Pfam" id="PF08244"/>
    </source>
</evidence>
<feature type="domain" description="Glycosyl hydrolase family 32 N-terminal" evidence="6">
    <location>
        <begin position="39"/>
        <end position="350"/>
    </location>
</feature>
<dbReference type="InterPro" id="IPR013148">
    <property type="entry name" value="Glyco_hydro_32_N"/>
</dbReference>
<dbReference type="InterPro" id="IPR013189">
    <property type="entry name" value="Glyco_hydro_32_C"/>
</dbReference>
<dbReference type="PANTHER" id="PTHR42800:SF1">
    <property type="entry name" value="EXOINULINASE INUD (AFU_ORTHOLOGUE AFUA_5G00480)"/>
    <property type="match status" value="1"/>
</dbReference>
<evidence type="ECO:0000256" key="3">
    <source>
        <dbReference type="ARBA" id="ARBA00023295"/>
    </source>
</evidence>
<feature type="domain" description="Glycosyl hydrolase family 32 C-terminal" evidence="7">
    <location>
        <begin position="381"/>
        <end position="492"/>
    </location>
</feature>
<organism evidence="8 9">
    <name type="scientific">Tunturiibacter empetritectus</name>
    <dbReference type="NCBI Taxonomy" id="3069691"/>
    <lineage>
        <taxon>Bacteria</taxon>
        <taxon>Pseudomonadati</taxon>
        <taxon>Acidobacteriota</taxon>
        <taxon>Terriglobia</taxon>
        <taxon>Terriglobales</taxon>
        <taxon>Acidobacteriaceae</taxon>
        <taxon>Tunturiibacter</taxon>
    </lineage>
</organism>
<gene>
    <name evidence="8" type="ORF">HDF09_001064</name>
</gene>
<keyword evidence="5" id="KW-0732">Signal</keyword>
<evidence type="ECO:0000313" key="9">
    <source>
        <dbReference type="Proteomes" id="UP000568106"/>
    </source>
</evidence>
<dbReference type="GO" id="GO:0005737">
    <property type="term" value="C:cytoplasm"/>
    <property type="evidence" value="ECO:0007669"/>
    <property type="project" value="TreeGrafter"/>
</dbReference>
<dbReference type="EMBL" id="JACHDY010000001">
    <property type="protein sequence ID" value="MBB5316414.1"/>
    <property type="molecule type" value="Genomic_DNA"/>
</dbReference>
<dbReference type="Proteomes" id="UP000568106">
    <property type="component" value="Unassembled WGS sequence"/>
</dbReference>
<dbReference type="Gene3D" id="2.115.10.20">
    <property type="entry name" value="Glycosyl hydrolase domain, family 43"/>
    <property type="match status" value="1"/>
</dbReference>
<comment type="caution">
    <text evidence="8">The sequence shown here is derived from an EMBL/GenBank/DDBJ whole genome shotgun (WGS) entry which is preliminary data.</text>
</comment>
<evidence type="ECO:0000313" key="8">
    <source>
        <dbReference type="EMBL" id="MBB5316414.1"/>
    </source>
</evidence>
<dbReference type="InterPro" id="IPR013320">
    <property type="entry name" value="ConA-like_dom_sf"/>
</dbReference>
<comment type="similarity">
    <text evidence="1 4">Belongs to the glycosyl hydrolase 32 family.</text>
</comment>
<evidence type="ECO:0000256" key="5">
    <source>
        <dbReference type="SAM" id="SignalP"/>
    </source>
</evidence>
<sequence>MQKRPFRKVIQVAATLAFFVLPLAAQNPDYDQPYRPQVHFSPEEHWTNDPNGLVFYQGEYHLFFQYNPEGDQWGHMSWGHAVSTDLLHWHELPVAIPEHDNTMIFTGSVVVDHQNTSGLCTHGDCLVAIYTGHTQTSEGIRQTQNLAVSLDKGRNWAQYPGNPVLDLHMADFRDPSVSWDPIARHWIMAVSLPKEHKIRFYSSTDLKQWTQLSDFGPTGDINGDWECPDLIRIPASNSAKSIWALKVGLNPGAPQGGSGEQYFLGDFDGKSFHQSRLRGSHGWTNYGKDDYCAINFNNLPKDQKPVLLGWMSNWQYAAKIPTTPWRGQMSLPRRLSYISDPAGLALKQEPIVAPLRGKNYEISALSTNTSALYGSEHTLQPPFEIRLHFGHPVEPVFGLKIFSDPQHWTEVAFDTAKKEFYIDRTHSGAAISPDFPVRTKAPLVTTRPYDLTLIVDRSSVEAFAQDGTIAMTDLVFPVSNNLQIQIFPDDAKPIQSEGQLWELKSIW</sequence>
<dbReference type="InterPro" id="IPR023296">
    <property type="entry name" value="Glyco_hydro_beta-prop_sf"/>
</dbReference>
<dbReference type="Pfam" id="PF08244">
    <property type="entry name" value="Glyco_hydro_32C"/>
    <property type="match status" value="1"/>
</dbReference>
<keyword evidence="3 4" id="KW-0326">Glycosidase</keyword>
<evidence type="ECO:0000256" key="2">
    <source>
        <dbReference type="ARBA" id="ARBA00022801"/>
    </source>
</evidence>
<evidence type="ECO:0000259" key="6">
    <source>
        <dbReference type="Pfam" id="PF00251"/>
    </source>
</evidence>
<dbReference type="GO" id="GO:0004575">
    <property type="term" value="F:sucrose alpha-glucosidase activity"/>
    <property type="evidence" value="ECO:0007669"/>
    <property type="project" value="TreeGrafter"/>
</dbReference>
<dbReference type="CDD" id="cd18622">
    <property type="entry name" value="GH32_Inu-like"/>
    <property type="match status" value="1"/>
</dbReference>